<dbReference type="EMBL" id="CP022989">
    <property type="protein sequence ID" value="ASW00159.1"/>
    <property type="molecule type" value="Genomic_DNA"/>
</dbReference>
<organism evidence="1 2">
    <name type="scientific">Paraburkholderia aromaticivorans</name>
    <dbReference type="NCBI Taxonomy" id="2026199"/>
    <lineage>
        <taxon>Bacteria</taxon>
        <taxon>Pseudomonadati</taxon>
        <taxon>Pseudomonadota</taxon>
        <taxon>Betaproteobacteria</taxon>
        <taxon>Burkholderiales</taxon>
        <taxon>Burkholderiaceae</taxon>
        <taxon>Paraburkholderia</taxon>
    </lineage>
</organism>
<keyword evidence="2" id="KW-1185">Reference proteome</keyword>
<evidence type="ECO:0000313" key="2">
    <source>
        <dbReference type="Proteomes" id="UP000215158"/>
    </source>
</evidence>
<name>A0A248VMD2_9BURK</name>
<reference evidence="1 2" key="1">
    <citation type="submission" date="2017-08" db="EMBL/GenBank/DDBJ databases">
        <title>Identification and genetic characteristics of simultaneous BTEX- and naphthalene-degrading Paraburkholderia sp. BN5 isolated from petroleum-contaminated soil.</title>
        <authorList>
            <person name="Lee Y."/>
            <person name="Jeon C.O."/>
        </authorList>
    </citation>
    <scope>NUCLEOTIDE SEQUENCE [LARGE SCALE GENOMIC DNA]</scope>
    <source>
        <strain evidence="1 2">BN5</strain>
    </source>
</reference>
<gene>
    <name evidence="1" type="ORF">CJU94_19610</name>
</gene>
<dbReference type="Proteomes" id="UP000215158">
    <property type="component" value="Chromosome 1"/>
</dbReference>
<evidence type="ECO:0000313" key="1">
    <source>
        <dbReference type="EMBL" id="ASW00159.1"/>
    </source>
</evidence>
<dbReference type="AlphaFoldDB" id="A0A248VMD2"/>
<proteinExistence type="predicted"/>
<dbReference type="RefSeq" id="WP_095420114.1">
    <property type="nucleotide sequence ID" value="NZ_CP022989.1"/>
</dbReference>
<dbReference type="KEGG" id="parb:CJU94_19610"/>
<dbReference type="InterPro" id="IPR009061">
    <property type="entry name" value="DNA-bd_dom_put_sf"/>
</dbReference>
<accession>A0A248VMD2</accession>
<protein>
    <recommendedName>
        <fullName evidence="3">Helix-turn-helix domain-containing protein</fullName>
    </recommendedName>
</protein>
<dbReference type="SUPFAM" id="SSF46955">
    <property type="entry name" value="Putative DNA-binding domain"/>
    <property type="match status" value="1"/>
</dbReference>
<evidence type="ECO:0008006" key="3">
    <source>
        <dbReference type="Google" id="ProtNLM"/>
    </source>
</evidence>
<sequence>MSTVGKKRISAKESAEFLGVPYATISRIDRQGEIIKRYRLGHKTHVYDLESLEAFLDAKLVKPIPLPPAQPRSRRSDVAVKVPGEQKESLRDFLRRSVEEARERERLSEKK</sequence>